<dbReference type="GO" id="GO:0016878">
    <property type="term" value="F:acid-thiol ligase activity"/>
    <property type="evidence" value="ECO:0007669"/>
    <property type="project" value="TreeGrafter"/>
</dbReference>
<dbReference type="RefSeq" id="WP_121624229.1">
    <property type="nucleotide sequence ID" value="NZ_JACIIW010000002.1"/>
</dbReference>
<dbReference type="InterPro" id="IPR045851">
    <property type="entry name" value="AMP-bd_C_sf"/>
</dbReference>
<protein>
    <submittedName>
        <fullName evidence="4">Benzoate-CoA ligase family protein</fullName>
    </submittedName>
</protein>
<dbReference type="InterPro" id="IPR011957">
    <property type="entry name" value="Benz_CoA_lig"/>
</dbReference>
<comment type="caution">
    <text evidence="4">The sequence shown here is derived from an EMBL/GenBank/DDBJ whole genome shotgun (WGS) entry which is preliminary data.</text>
</comment>
<keyword evidence="1 4" id="KW-0436">Ligase</keyword>
<dbReference type="Gene3D" id="3.30.300.30">
    <property type="match status" value="1"/>
</dbReference>
<dbReference type="InterPro" id="IPR020845">
    <property type="entry name" value="AMP-binding_CS"/>
</dbReference>
<proteinExistence type="predicted"/>
<accession>A0A3L7A8L7</accession>
<dbReference type="Proteomes" id="UP000269692">
    <property type="component" value="Unassembled WGS sequence"/>
</dbReference>
<evidence type="ECO:0000256" key="1">
    <source>
        <dbReference type="ARBA" id="ARBA00022598"/>
    </source>
</evidence>
<feature type="domain" description="AMP-binding enzyme C-terminal" evidence="3">
    <location>
        <begin position="458"/>
        <end position="532"/>
    </location>
</feature>
<dbReference type="Pfam" id="PF13193">
    <property type="entry name" value="AMP-binding_C"/>
    <property type="match status" value="1"/>
</dbReference>
<dbReference type="SUPFAM" id="SSF56801">
    <property type="entry name" value="Acetyl-CoA synthetase-like"/>
    <property type="match status" value="1"/>
</dbReference>
<dbReference type="InterPro" id="IPR025110">
    <property type="entry name" value="AMP-bd_C"/>
</dbReference>
<organism evidence="4 5">
    <name type="scientific">Xanthobacter tagetidis</name>
    <dbReference type="NCBI Taxonomy" id="60216"/>
    <lineage>
        <taxon>Bacteria</taxon>
        <taxon>Pseudomonadati</taxon>
        <taxon>Pseudomonadota</taxon>
        <taxon>Alphaproteobacteria</taxon>
        <taxon>Hyphomicrobiales</taxon>
        <taxon>Xanthobacteraceae</taxon>
        <taxon>Xanthobacter</taxon>
    </lineage>
</organism>
<dbReference type="InterPro" id="IPR000873">
    <property type="entry name" value="AMP-dep_synth/lig_dom"/>
</dbReference>
<evidence type="ECO:0000313" key="5">
    <source>
        <dbReference type="Proteomes" id="UP000269692"/>
    </source>
</evidence>
<sequence>MLDHPTASAKDRLYCADWRAFRDPEVPDWLDPIETLIGRHLADPVTAAKTALVIDGAAISYRALDALVRASAGGLLDAGLQPEQRVLLFGTDSAEYVAMWLGAIHAGLVPAVVSDLYKAKDLLYFLIDTGARALFIDAEQLGKLEEIAERLPSSLECILVRGEAGAIAGKVGGRQVREFAALRQDLPFAGTTRHANDVCYMFYSGGTTGPAKGITHLTHDFLVVPERHGPFWEYARDDVVFASSKKYFTHGLWPGVLIPLYYGATAVLTRQPARPDVVLDILDKERVTKLVTVPTILRNLLDFIEDKDDFAKPPALAFVASASEKIPPHLFEAFHARFGIEILDSIGSSEVTYEWIANRPKDFKRGSLGRPVFGYEIKLMDEDGHEVTEPNVPGEAWIRSKTACFFYWRKYEKSRETFIGGWTRSGDNLTFDEDGYFWFAGRENDVFKVSGLWVSPLEIEAALMRHPAVKEAAVVSFEDEDGLVKPKAFVVLKDGRAPAPELEQGLRDEVRPLGGYKVPAAFAYIDALPRTTLLKVDRKVLRA</sequence>
<dbReference type="GO" id="GO:0016405">
    <property type="term" value="F:CoA-ligase activity"/>
    <property type="evidence" value="ECO:0007669"/>
    <property type="project" value="InterPro"/>
</dbReference>
<dbReference type="Pfam" id="PF00501">
    <property type="entry name" value="AMP-binding"/>
    <property type="match status" value="1"/>
</dbReference>
<dbReference type="GO" id="GO:0005524">
    <property type="term" value="F:ATP binding"/>
    <property type="evidence" value="ECO:0007669"/>
    <property type="project" value="InterPro"/>
</dbReference>
<dbReference type="PANTHER" id="PTHR43352:SF1">
    <property type="entry name" value="ANTHRANILATE--COA LIGASE"/>
    <property type="match status" value="1"/>
</dbReference>
<dbReference type="OrthoDB" id="9803968at2"/>
<dbReference type="PANTHER" id="PTHR43352">
    <property type="entry name" value="ACETYL-COA SYNTHETASE"/>
    <property type="match status" value="1"/>
</dbReference>
<dbReference type="AlphaFoldDB" id="A0A3L7A8L7"/>
<evidence type="ECO:0000259" key="3">
    <source>
        <dbReference type="Pfam" id="PF13193"/>
    </source>
</evidence>
<dbReference type="GO" id="GO:0044550">
    <property type="term" value="P:secondary metabolite biosynthetic process"/>
    <property type="evidence" value="ECO:0007669"/>
    <property type="project" value="TreeGrafter"/>
</dbReference>
<evidence type="ECO:0000313" key="4">
    <source>
        <dbReference type="EMBL" id="RLP76198.1"/>
    </source>
</evidence>
<dbReference type="EMBL" id="RCTF01000013">
    <property type="protein sequence ID" value="RLP76198.1"/>
    <property type="molecule type" value="Genomic_DNA"/>
</dbReference>
<dbReference type="PROSITE" id="PS00455">
    <property type="entry name" value="AMP_BINDING"/>
    <property type="match status" value="1"/>
</dbReference>
<dbReference type="InterPro" id="IPR042099">
    <property type="entry name" value="ANL_N_sf"/>
</dbReference>
<dbReference type="NCBIfam" id="TIGR02262">
    <property type="entry name" value="benz_CoA_lig"/>
    <property type="match status" value="1"/>
</dbReference>
<gene>
    <name evidence="4" type="ORF">D9R14_15380</name>
</gene>
<feature type="domain" description="AMP-dependent synthetase/ligase" evidence="2">
    <location>
        <begin position="47"/>
        <end position="403"/>
    </location>
</feature>
<name>A0A3L7A8L7_9HYPH</name>
<keyword evidence="5" id="KW-1185">Reference proteome</keyword>
<reference evidence="4 5" key="1">
    <citation type="submission" date="2018-10" db="EMBL/GenBank/DDBJ databases">
        <title>Xanthobacter tagetidis genome sequencing and assembly.</title>
        <authorList>
            <person name="Maclea K.S."/>
            <person name="Goen A.E."/>
            <person name="Fatima S.A."/>
        </authorList>
    </citation>
    <scope>NUCLEOTIDE SEQUENCE [LARGE SCALE GENOMIC DNA]</scope>
    <source>
        <strain evidence="4 5">ATCC 700314</strain>
    </source>
</reference>
<dbReference type="Gene3D" id="3.40.50.12780">
    <property type="entry name" value="N-terminal domain of ligase-like"/>
    <property type="match status" value="1"/>
</dbReference>
<evidence type="ECO:0000259" key="2">
    <source>
        <dbReference type="Pfam" id="PF00501"/>
    </source>
</evidence>